<dbReference type="RefSeq" id="WP_345502979.1">
    <property type="nucleotide sequence ID" value="NZ_BAABLO010000005.1"/>
</dbReference>
<dbReference type="InterPro" id="IPR000182">
    <property type="entry name" value="GNAT_dom"/>
</dbReference>
<dbReference type="EMBL" id="BAABLO010000005">
    <property type="protein sequence ID" value="GAA4722292.1"/>
    <property type="molecule type" value="Genomic_DNA"/>
</dbReference>
<protein>
    <recommendedName>
        <fullName evidence="1">N-acetyltransferase domain-containing protein</fullName>
    </recommendedName>
</protein>
<evidence type="ECO:0000259" key="1">
    <source>
        <dbReference type="PROSITE" id="PS51186"/>
    </source>
</evidence>
<dbReference type="CDD" id="cd04301">
    <property type="entry name" value="NAT_SF"/>
    <property type="match status" value="1"/>
</dbReference>
<evidence type="ECO:0000313" key="3">
    <source>
        <dbReference type="Proteomes" id="UP001500556"/>
    </source>
</evidence>
<feature type="domain" description="N-acetyltransferase" evidence="1">
    <location>
        <begin position="40"/>
        <end position="195"/>
    </location>
</feature>
<sequence length="195" mass="21820">MPHIEGKAGPGARTSMPLTVVRPSDQVFPFTAPQKAFNMSVLQPLTPADLETLMAVQREGAIAGLGHIFPQETHPFPEQQVLDGWKREIADPGVDCFVIKDAGRVAGFAATRADELLHFGTAVSTWGSGLAGLAHTELLEHLRARGHREIFLRVFDENTRATRFYLRRGWVRTDTTTRTTFPPHPTLRRYERRLP</sequence>
<reference evidence="3" key="1">
    <citation type="journal article" date="2019" name="Int. J. Syst. Evol. Microbiol.">
        <title>The Global Catalogue of Microorganisms (GCM) 10K type strain sequencing project: providing services to taxonomists for standard genome sequencing and annotation.</title>
        <authorList>
            <consortium name="The Broad Institute Genomics Platform"/>
            <consortium name="The Broad Institute Genome Sequencing Center for Infectious Disease"/>
            <person name="Wu L."/>
            <person name="Ma J."/>
        </authorList>
    </citation>
    <scope>NUCLEOTIDE SEQUENCE [LARGE SCALE GENOMIC DNA]</scope>
    <source>
        <strain evidence="3">JCM 18961</strain>
    </source>
</reference>
<dbReference type="PROSITE" id="PS51186">
    <property type="entry name" value="GNAT"/>
    <property type="match status" value="1"/>
</dbReference>
<comment type="caution">
    <text evidence="2">The sequence shown here is derived from an EMBL/GenBank/DDBJ whole genome shotgun (WGS) entry which is preliminary data.</text>
</comment>
<dbReference type="Pfam" id="PF00583">
    <property type="entry name" value="Acetyltransf_1"/>
    <property type="match status" value="1"/>
</dbReference>
<keyword evidence="3" id="KW-1185">Reference proteome</keyword>
<accession>A0ABP8Y5F8</accession>
<dbReference type="SUPFAM" id="SSF55729">
    <property type="entry name" value="Acyl-CoA N-acyltransferases (Nat)"/>
    <property type="match status" value="1"/>
</dbReference>
<dbReference type="Proteomes" id="UP001500556">
    <property type="component" value="Unassembled WGS sequence"/>
</dbReference>
<proteinExistence type="predicted"/>
<dbReference type="Gene3D" id="3.40.630.30">
    <property type="match status" value="1"/>
</dbReference>
<dbReference type="InterPro" id="IPR016181">
    <property type="entry name" value="Acyl_CoA_acyltransferase"/>
</dbReference>
<gene>
    <name evidence="2" type="ORF">GCM10025782_20310</name>
</gene>
<name>A0ABP8Y5F8_9MICO</name>
<organism evidence="2 3">
    <name type="scientific">Pedococcus ginsenosidimutans</name>
    <dbReference type="NCBI Taxonomy" id="490570"/>
    <lineage>
        <taxon>Bacteria</taxon>
        <taxon>Bacillati</taxon>
        <taxon>Actinomycetota</taxon>
        <taxon>Actinomycetes</taxon>
        <taxon>Micrococcales</taxon>
        <taxon>Intrasporangiaceae</taxon>
        <taxon>Pedococcus</taxon>
    </lineage>
</organism>
<evidence type="ECO:0000313" key="2">
    <source>
        <dbReference type="EMBL" id="GAA4722292.1"/>
    </source>
</evidence>